<gene>
    <name evidence="1" type="ORF">SAMN05443662_0371</name>
</gene>
<dbReference type="EMBL" id="FSRE01000001">
    <property type="protein sequence ID" value="SIN73477.1"/>
    <property type="molecule type" value="Genomic_DNA"/>
</dbReference>
<evidence type="ECO:0000313" key="2">
    <source>
        <dbReference type="Proteomes" id="UP000198461"/>
    </source>
</evidence>
<keyword evidence="2" id="KW-1185">Reference proteome</keyword>
<sequence length="102" mass="11727">MNNHKAGTVFSLLAIGEARTITLRDRDGDALQLWLRYLPGKVWLCNKPVEVFDPRQCAVVLELHWDRGQSAQLNLPNGWDKKHPSVRNLRLFVHSLGSWHCD</sequence>
<proteinExistence type="predicted"/>
<dbReference type="STRING" id="364032.SAMN05443662_0371"/>
<dbReference type="RefSeq" id="WP_074200688.1">
    <property type="nucleotide sequence ID" value="NZ_FSRE01000001.1"/>
</dbReference>
<protein>
    <submittedName>
        <fullName evidence="1">Uncharacterized protein</fullName>
    </submittedName>
</protein>
<dbReference type="Proteomes" id="UP000198461">
    <property type="component" value="Unassembled WGS sequence"/>
</dbReference>
<organism evidence="1 2">
    <name type="scientific">Sulfurivirga caldicuralii</name>
    <dbReference type="NCBI Taxonomy" id="364032"/>
    <lineage>
        <taxon>Bacteria</taxon>
        <taxon>Pseudomonadati</taxon>
        <taxon>Pseudomonadota</taxon>
        <taxon>Gammaproteobacteria</taxon>
        <taxon>Thiotrichales</taxon>
        <taxon>Piscirickettsiaceae</taxon>
        <taxon>Sulfurivirga</taxon>
    </lineage>
</organism>
<evidence type="ECO:0000313" key="1">
    <source>
        <dbReference type="EMBL" id="SIN73477.1"/>
    </source>
</evidence>
<dbReference type="AlphaFoldDB" id="A0A1N6DRZ5"/>
<accession>A0A1N6DRZ5</accession>
<reference evidence="1 2" key="1">
    <citation type="submission" date="2016-11" db="EMBL/GenBank/DDBJ databases">
        <authorList>
            <person name="Jaros S."/>
            <person name="Januszkiewicz K."/>
            <person name="Wedrychowicz H."/>
        </authorList>
    </citation>
    <scope>NUCLEOTIDE SEQUENCE [LARGE SCALE GENOMIC DNA]</scope>
    <source>
        <strain evidence="1 2">DSM 17737</strain>
    </source>
</reference>
<name>A0A1N6DRZ5_9GAMM</name>